<dbReference type="InterPro" id="IPR007859">
    <property type="entry name" value="ETF-QO/FixX_C"/>
</dbReference>
<evidence type="ECO:0000256" key="2">
    <source>
        <dbReference type="ARBA" id="ARBA00022723"/>
    </source>
</evidence>
<organism evidence="7 8">
    <name type="scientific">Peteryoungia desertarenae</name>
    <dbReference type="NCBI Taxonomy" id="1813451"/>
    <lineage>
        <taxon>Bacteria</taxon>
        <taxon>Pseudomonadati</taxon>
        <taxon>Pseudomonadota</taxon>
        <taxon>Alphaproteobacteria</taxon>
        <taxon>Hyphomicrobiales</taxon>
        <taxon>Rhizobiaceae</taxon>
        <taxon>Peteryoungia</taxon>
    </lineage>
</organism>
<dbReference type="Gene3D" id="3.30.70.20">
    <property type="match status" value="1"/>
</dbReference>
<proteinExistence type="predicted"/>
<keyword evidence="3" id="KW-0249">Electron transport</keyword>
<sequence>MLNTQNWVHCKTCDIKDPNLTINWVPLQGVQGSVYPNM</sequence>
<dbReference type="EMBL" id="CP058350">
    <property type="protein sequence ID" value="QLF71369.1"/>
    <property type="molecule type" value="Genomic_DNA"/>
</dbReference>
<feature type="domain" description="ETF-QO/FixX C-terminal" evidence="6">
    <location>
        <begin position="2"/>
        <end position="35"/>
    </location>
</feature>
<evidence type="ECO:0000313" key="8">
    <source>
        <dbReference type="Proteomes" id="UP000308530"/>
    </source>
</evidence>
<dbReference type="Pfam" id="PF05187">
    <property type="entry name" value="Fer4_ETF_QO"/>
    <property type="match status" value="1"/>
</dbReference>
<gene>
    <name evidence="7" type="ORF">FE840_010350</name>
</gene>
<name>A0ABX6QS90_9HYPH</name>
<evidence type="ECO:0000256" key="4">
    <source>
        <dbReference type="ARBA" id="ARBA00023004"/>
    </source>
</evidence>
<keyword evidence="4" id="KW-0408">Iron</keyword>
<evidence type="ECO:0000313" key="7">
    <source>
        <dbReference type="EMBL" id="QLF71369.1"/>
    </source>
</evidence>
<evidence type="ECO:0000256" key="5">
    <source>
        <dbReference type="ARBA" id="ARBA00023014"/>
    </source>
</evidence>
<evidence type="ECO:0000259" key="6">
    <source>
        <dbReference type="Pfam" id="PF05187"/>
    </source>
</evidence>
<protein>
    <submittedName>
        <fullName evidence="7">4Fe-4S dicluster domain-containing protein</fullName>
    </submittedName>
</protein>
<evidence type="ECO:0000256" key="3">
    <source>
        <dbReference type="ARBA" id="ARBA00022982"/>
    </source>
</evidence>
<accession>A0ABX6QS90</accession>
<evidence type="ECO:0000256" key="1">
    <source>
        <dbReference type="ARBA" id="ARBA00022448"/>
    </source>
</evidence>
<dbReference type="Proteomes" id="UP000308530">
    <property type="component" value="Chromosome"/>
</dbReference>
<reference evidence="7 8" key="1">
    <citation type="submission" date="2020-06" db="EMBL/GenBank/DDBJ databases">
        <title>Genome sequence of Rhizobium sp strain ADMK78.</title>
        <authorList>
            <person name="Rahi P."/>
        </authorList>
    </citation>
    <scope>NUCLEOTIDE SEQUENCE [LARGE SCALE GENOMIC DNA]</scope>
    <source>
        <strain evidence="7 8">ADMK78</strain>
    </source>
</reference>
<keyword evidence="2" id="KW-0479">Metal-binding</keyword>
<keyword evidence="1" id="KW-0813">Transport</keyword>
<keyword evidence="8" id="KW-1185">Reference proteome</keyword>
<keyword evidence="5" id="KW-0411">Iron-sulfur</keyword>